<comment type="caution">
    <text evidence="1">The sequence shown here is derived from an EMBL/GenBank/DDBJ whole genome shotgun (WGS) entry which is preliminary data.</text>
</comment>
<organism evidence="1 2">
    <name type="scientific">Eruca vesicaria subsp. sativa</name>
    <name type="common">Garden rocket</name>
    <name type="synonym">Eruca sativa</name>
    <dbReference type="NCBI Taxonomy" id="29727"/>
    <lineage>
        <taxon>Eukaryota</taxon>
        <taxon>Viridiplantae</taxon>
        <taxon>Streptophyta</taxon>
        <taxon>Embryophyta</taxon>
        <taxon>Tracheophyta</taxon>
        <taxon>Spermatophyta</taxon>
        <taxon>Magnoliopsida</taxon>
        <taxon>eudicotyledons</taxon>
        <taxon>Gunneridae</taxon>
        <taxon>Pentapetalae</taxon>
        <taxon>rosids</taxon>
        <taxon>malvids</taxon>
        <taxon>Brassicales</taxon>
        <taxon>Brassicaceae</taxon>
        <taxon>Brassiceae</taxon>
        <taxon>Eruca</taxon>
    </lineage>
</organism>
<dbReference type="Proteomes" id="UP001642260">
    <property type="component" value="Unassembled WGS sequence"/>
</dbReference>
<dbReference type="EMBL" id="CAKOAT010677376">
    <property type="protein sequence ID" value="CAH8385821.1"/>
    <property type="molecule type" value="Genomic_DNA"/>
</dbReference>
<gene>
    <name evidence="1" type="ORF">ERUC_LOCUS38304</name>
</gene>
<name>A0ABC8LQF3_ERUVS</name>
<proteinExistence type="predicted"/>
<dbReference type="AlphaFoldDB" id="A0ABC8LQF3"/>
<keyword evidence="2" id="KW-1185">Reference proteome</keyword>
<protein>
    <submittedName>
        <fullName evidence="1">Uncharacterized protein</fullName>
    </submittedName>
</protein>
<reference evidence="1 2" key="1">
    <citation type="submission" date="2022-03" db="EMBL/GenBank/DDBJ databases">
        <authorList>
            <person name="Macdonald S."/>
            <person name="Ahmed S."/>
            <person name="Newling K."/>
        </authorList>
    </citation>
    <scope>NUCLEOTIDE SEQUENCE [LARGE SCALE GENOMIC DNA]</scope>
</reference>
<accession>A0ABC8LQF3</accession>
<evidence type="ECO:0000313" key="1">
    <source>
        <dbReference type="EMBL" id="CAH8385821.1"/>
    </source>
</evidence>
<evidence type="ECO:0000313" key="2">
    <source>
        <dbReference type="Proteomes" id="UP001642260"/>
    </source>
</evidence>
<sequence length="179" mass="20587">MHGFVIQGKLLPHDSGLANVFRLLDRVQWAYTVLHVCVFFPRIVGEMISNLCHRAGGVVVRGAHYRFDPDVINTIIYHVSERNWLQGPDTDAMIKLSIRLIYALINRCSINFGELVYDQVITMAQQFDEEKKIIFLNLLYHVLLFQKEPSILPEMKHLFGRGSVFRACQLTCLHSTTVD</sequence>